<dbReference type="GO" id="GO:0046872">
    <property type="term" value="F:metal ion binding"/>
    <property type="evidence" value="ECO:0007669"/>
    <property type="project" value="UniProtKB-KW"/>
</dbReference>
<organism evidence="6">
    <name type="scientific">marine metagenome</name>
    <dbReference type="NCBI Taxonomy" id="408172"/>
    <lineage>
        <taxon>unclassified sequences</taxon>
        <taxon>metagenomes</taxon>
        <taxon>ecological metagenomes</taxon>
    </lineage>
</organism>
<protein>
    <recommendedName>
        <fullName evidence="5">Sulfatase N-terminal domain-containing protein</fullName>
    </recommendedName>
</protein>
<dbReference type="Gene3D" id="3.30.1120.10">
    <property type="match status" value="1"/>
</dbReference>
<dbReference type="PANTHER" id="PTHR42693">
    <property type="entry name" value="ARYLSULFATASE FAMILY MEMBER"/>
    <property type="match status" value="1"/>
</dbReference>
<dbReference type="InterPro" id="IPR024607">
    <property type="entry name" value="Sulfatase_CS"/>
</dbReference>
<keyword evidence="3" id="KW-0378">Hydrolase</keyword>
<dbReference type="PROSITE" id="PS00523">
    <property type="entry name" value="SULFATASE_1"/>
    <property type="match status" value="1"/>
</dbReference>
<evidence type="ECO:0000256" key="2">
    <source>
        <dbReference type="ARBA" id="ARBA00022723"/>
    </source>
</evidence>
<reference evidence="6" key="1">
    <citation type="submission" date="2018-05" db="EMBL/GenBank/DDBJ databases">
        <authorList>
            <person name="Lanie J.A."/>
            <person name="Ng W.-L."/>
            <person name="Kazmierczak K.M."/>
            <person name="Andrzejewski T.M."/>
            <person name="Davidsen T.M."/>
            <person name="Wayne K.J."/>
            <person name="Tettelin H."/>
            <person name="Glass J.I."/>
            <person name="Rusch D."/>
            <person name="Podicherti R."/>
            <person name="Tsui H.-C.T."/>
            <person name="Winkler M.E."/>
        </authorList>
    </citation>
    <scope>NUCLEOTIDE SEQUENCE</scope>
</reference>
<evidence type="ECO:0000256" key="1">
    <source>
        <dbReference type="ARBA" id="ARBA00008779"/>
    </source>
</evidence>
<evidence type="ECO:0000256" key="4">
    <source>
        <dbReference type="ARBA" id="ARBA00022837"/>
    </source>
</evidence>
<keyword evidence="2" id="KW-0479">Metal-binding</keyword>
<accession>A0A381RKI3</accession>
<dbReference type="CDD" id="cd16026">
    <property type="entry name" value="GALNS_like"/>
    <property type="match status" value="1"/>
</dbReference>
<dbReference type="SUPFAM" id="SSF53649">
    <property type="entry name" value="Alkaline phosphatase-like"/>
    <property type="match status" value="1"/>
</dbReference>
<dbReference type="InterPro" id="IPR000917">
    <property type="entry name" value="Sulfatase_N"/>
</dbReference>
<proteinExistence type="inferred from homology"/>
<dbReference type="PANTHER" id="PTHR42693:SF33">
    <property type="entry name" value="ARYLSULFATASE"/>
    <property type="match status" value="1"/>
</dbReference>
<feature type="domain" description="Sulfatase N-terminal" evidence="5">
    <location>
        <begin position="31"/>
        <end position="342"/>
    </location>
</feature>
<evidence type="ECO:0000313" key="6">
    <source>
        <dbReference type="EMBL" id="SUZ89573.1"/>
    </source>
</evidence>
<dbReference type="GO" id="GO:0004065">
    <property type="term" value="F:arylsulfatase activity"/>
    <property type="evidence" value="ECO:0007669"/>
    <property type="project" value="TreeGrafter"/>
</dbReference>
<sequence>MIRTLKTLRVKLFLLFIFLFSCSNNNTNSRPNFIIIFADDLGYGDLSSFGHPTINTPHLDKMASEGMKLTQFYVGSSICTPSRAALLTGKLPVRTGMYGERSVLFPDNASGLQPSEQTIASALKSLDYKTACIGKWHLGHLEEYMPMNHGFDTFYGIPYSNDMRPEGQWDYARNNFPPLPFLDGVDTIGVSLDQSQFIKMFTDRSIDFIQQNKNNPFFLYLAHTAPHTPLMVNKENKGKSKRGLYGDVVEELDRSVGKILNTLKDMNIEKNTFVIFTSDNGPWGWRGINGGSAGLLKGNKGSVYEGGYRVPSIAWMPGRVEEGIISRSICSTLDLYPTIMAISGNKESQINGLDGIDISRALFENLPVRTNIHYYRKDTLVAIRHKEWKIYIDDPNPWNDEFTKADLPLLYNLDQDPSEKYNIADSHPEIIDDLIQIAEAHIKETIVAPSQLDAILPSHREAYDRYNKKK</sequence>
<dbReference type="Pfam" id="PF00884">
    <property type="entry name" value="Sulfatase"/>
    <property type="match status" value="1"/>
</dbReference>
<dbReference type="InterPro" id="IPR050738">
    <property type="entry name" value="Sulfatase"/>
</dbReference>
<keyword evidence="4" id="KW-0106">Calcium</keyword>
<evidence type="ECO:0000259" key="5">
    <source>
        <dbReference type="Pfam" id="PF00884"/>
    </source>
</evidence>
<dbReference type="Gene3D" id="3.40.720.10">
    <property type="entry name" value="Alkaline Phosphatase, subunit A"/>
    <property type="match status" value="1"/>
</dbReference>
<dbReference type="InterPro" id="IPR017850">
    <property type="entry name" value="Alkaline_phosphatase_core_sf"/>
</dbReference>
<comment type="similarity">
    <text evidence="1">Belongs to the sulfatase family.</text>
</comment>
<dbReference type="PROSITE" id="PS51257">
    <property type="entry name" value="PROKAR_LIPOPROTEIN"/>
    <property type="match status" value="1"/>
</dbReference>
<gene>
    <name evidence="6" type="ORF">METZ01_LOCUS42427</name>
</gene>
<name>A0A381RKI3_9ZZZZ</name>
<dbReference type="AlphaFoldDB" id="A0A381RKI3"/>
<evidence type="ECO:0000256" key="3">
    <source>
        <dbReference type="ARBA" id="ARBA00022801"/>
    </source>
</evidence>
<dbReference type="Pfam" id="PF14707">
    <property type="entry name" value="Sulfatase_C"/>
    <property type="match status" value="1"/>
</dbReference>
<dbReference type="EMBL" id="UINC01001824">
    <property type="protein sequence ID" value="SUZ89573.1"/>
    <property type="molecule type" value="Genomic_DNA"/>
</dbReference>